<dbReference type="InterPro" id="IPR006015">
    <property type="entry name" value="Universal_stress_UspA"/>
</dbReference>
<keyword evidence="3" id="KW-0963">Cytoplasm</keyword>
<dbReference type="RefSeq" id="WP_146600699.1">
    <property type="nucleotide sequence ID" value="NZ_SJPY01000005.1"/>
</dbReference>
<dbReference type="OrthoDB" id="239260at2"/>
<evidence type="ECO:0000256" key="4">
    <source>
        <dbReference type="ARBA" id="ARBA00037131"/>
    </source>
</evidence>
<comment type="subcellular location">
    <subcellularLocation>
        <location evidence="1">Cytoplasm</location>
    </subcellularLocation>
</comment>
<dbReference type="SUPFAM" id="SSF52402">
    <property type="entry name" value="Adenine nucleotide alpha hydrolases-like"/>
    <property type="match status" value="2"/>
</dbReference>
<sequence>MDALAETLRNSGLDVDTKVIVGKSSVEIVCEVLRDKHDLVMRVAKRASSRRKGFFGTTSKRLLRECPCAVHFVASEQPTSSHVLACIDTSTGEAEDAELNERILTLATTIASRDKASVSIAHAWMVDGEHIHEGRIPVSEFNQMRCERKEYVTRMLNEFLEPGGFSSEDGNVFMLKGYPANVIPKFIQTQKVDFVVMGTVGRSGAAGRLIGNTAEEVLESIECSVMAVKPKTYISPMKLGEYIAASKQL</sequence>
<evidence type="ECO:0000313" key="7">
    <source>
        <dbReference type="Proteomes" id="UP000315471"/>
    </source>
</evidence>
<accession>A0A5C6DVW4</accession>
<dbReference type="Gene3D" id="3.40.50.12370">
    <property type="match status" value="1"/>
</dbReference>
<dbReference type="GO" id="GO:0005737">
    <property type="term" value="C:cytoplasm"/>
    <property type="evidence" value="ECO:0007669"/>
    <property type="project" value="UniProtKB-SubCell"/>
</dbReference>
<evidence type="ECO:0000313" key="6">
    <source>
        <dbReference type="EMBL" id="TWU40067.1"/>
    </source>
</evidence>
<dbReference type="AlphaFoldDB" id="A0A5C6DVW4"/>
<dbReference type="PANTHER" id="PTHR47892:SF1">
    <property type="entry name" value="UNIVERSAL STRESS PROTEIN E"/>
    <property type="match status" value="1"/>
</dbReference>
<reference evidence="6 7" key="1">
    <citation type="submission" date="2019-02" db="EMBL/GenBank/DDBJ databases">
        <title>Deep-cultivation of Planctomycetes and their phenomic and genomic characterization uncovers novel biology.</title>
        <authorList>
            <person name="Wiegand S."/>
            <person name="Jogler M."/>
            <person name="Boedeker C."/>
            <person name="Pinto D."/>
            <person name="Vollmers J."/>
            <person name="Rivas-Marin E."/>
            <person name="Kohn T."/>
            <person name="Peeters S.H."/>
            <person name="Heuer A."/>
            <person name="Rast P."/>
            <person name="Oberbeckmann S."/>
            <person name="Bunk B."/>
            <person name="Jeske O."/>
            <person name="Meyerdierks A."/>
            <person name="Storesund J.E."/>
            <person name="Kallscheuer N."/>
            <person name="Luecker S."/>
            <person name="Lage O.M."/>
            <person name="Pohl T."/>
            <person name="Merkel B.J."/>
            <person name="Hornburger P."/>
            <person name="Mueller R.-W."/>
            <person name="Bruemmer F."/>
            <person name="Labrenz M."/>
            <person name="Spormann A.M."/>
            <person name="Op Den Camp H."/>
            <person name="Overmann J."/>
            <person name="Amann R."/>
            <person name="Jetten M.S.M."/>
            <person name="Mascher T."/>
            <person name="Medema M.H."/>
            <person name="Devos D.P."/>
            <person name="Kaster A.-K."/>
            <person name="Ovreas L."/>
            <person name="Rohde M."/>
            <person name="Galperin M.Y."/>
            <person name="Jogler C."/>
        </authorList>
    </citation>
    <scope>NUCLEOTIDE SEQUENCE [LARGE SCALE GENOMIC DNA]</scope>
    <source>
        <strain evidence="6 7">Q31b</strain>
    </source>
</reference>
<evidence type="ECO:0000256" key="3">
    <source>
        <dbReference type="ARBA" id="ARBA00022490"/>
    </source>
</evidence>
<proteinExistence type="inferred from homology"/>
<dbReference type="Proteomes" id="UP000315471">
    <property type="component" value="Unassembled WGS sequence"/>
</dbReference>
<feature type="domain" description="UspA" evidence="5">
    <location>
        <begin position="101"/>
        <end position="229"/>
    </location>
</feature>
<keyword evidence="7" id="KW-1185">Reference proteome</keyword>
<evidence type="ECO:0000256" key="1">
    <source>
        <dbReference type="ARBA" id="ARBA00004496"/>
    </source>
</evidence>
<organism evidence="6 7">
    <name type="scientific">Novipirellula aureliae</name>
    <dbReference type="NCBI Taxonomy" id="2527966"/>
    <lineage>
        <taxon>Bacteria</taxon>
        <taxon>Pseudomonadati</taxon>
        <taxon>Planctomycetota</taxon>
        <taxon>Planctomycetia</taxon>
        <taxon>Pirellulales</taxon>
        <taxon>Pirellulaceae</taxon>
        <taxon>Novipirellula</taxon>
    </lineage>
</organism>
<dbReference type="InterPro" id="IPR006016">
    <property type="entry name" value="UspA"/>
</dbReference>
<protein>
    <submittedName>
        <fullName evidence="6">Universal stress protein E</fullName>
    </submittedName>
</protein>
<name>A0A5C6DVW4_9BACT</name>
<evidence type="ECO:0000259" key="5">
    <source>
        <dbReference type="Pfam" id="PF00582"/>
    </source>
</evidence>
<comment type="function">
    <text evidence="4">Required for resistance to DNA-damaging agents.</text>
</comment>
<evidence type="ECO:0000256" key="2">
    <source>
        <dbReference type="ARBA" id="ARBA00008791"/>
    </source>
</evidence>
<comment type="caution">
    <text evidence="6">The sequence shown here is derived from an EMBL/GenBank/DDBJ whole genome shotgun (WGS) entry which is preliminary data.</text>
</comment>
<dbReference type="EMBL" id="SJPY01000005">
    <property type="protein sequence ID" value="TWU40067.1"/>
    <property type="molecule type" value="Genomic_DNA"/>
</dbReference>
<dbReference type="Pfam" id="PF00582">
    <property type="entry name" value="Usp"/>
    <property type="match status" value="1"/>
</dbReference>
<dbReference type="PRINTS" id="PR01438">
    <property type="entry name" value="UNVRSLSTRESS"/>
</dbReference>
<comment type="similarity">
    <text evidence="2">Belongs to the universal stress protein A family.</text>
</comment>
<gene>
    <name evidence="6" type="primary">uspE</name>
    <name evidence="6" type="ORF">Q31b_34110</name>
</gene>
<dbReference type="PANTHER" id="PTHR47892">
    <property type="entry name" value="UNIVERSAL STRESS PROTEIN E"/>
    <property type="match status" value="1"/>
</dbReference>